<dbReference type="PANTHER" id="PTHR10799">
    <property type="entry name" value="SNF2/RAD54 HELICASE FAMILY"/>
    <property type="match status" value="1"/>
</dbReference>
<keyword evidence="5" id="KW-0067">ATP-binding</keyword>
<evidence type="ECO:0000256" key="1">
    <source>
        <dbReference type="ARBA" id="ARBA00022801"/>
    </source>
</evidence>
<dbReference type="GO" id="GO:0005524">
    <property type="term" value="F:ATP binding"/>
    <property type="evidence" value="ECO:0007669"/>
    <property type="project" value="InterPro"/>
</dbReference>
<dbReference type="AlphaFoldDB" id="F0W0I2"/>
<keyword evidence="5" id="KW-0347">Helicase</keyword>
<feature type="compositionally biased region" description="Polar residues" evidence="2">
    <location>
        <begin position="94"/>
        <end position="112"/>
    </location>
</feature>
<dbReference type="EMBL" id="FR824049">
    <property type="protein sequence ID" value="CCA14554.1"/>
    <property type="molecule type" value="Genomic_DNA"/>
</dbReference>
<dbReference type="HOGENOM" id="CLU_000315_16_6_1"/>
<accession>F0W0I2</accession>
<evidence type="ECO:0000259" key="3">
    <source>
        <dbReference type="PROSITE" id="PS51192"/>
    </source>
</evidence>
<dbReference type="SMART" id="SM00487">
    <property type="entry name" value="DEXDc"/>
    <property type="match status" value="1"/>
</dbReference>
<reference evidence="5" key="1">
    <citation type="journal article" date="2011" name="PLoS Biol.">
        <title>Gene gain and loss during evolution of obligate parasitism in the white rust pathogen of Arabidopsis thaliana.</title>
        <authorList>
            <person name="Kemen E."/>
            <person name="Gardiner A."/>
            <person name="Schultz-Larsen T."/>
            <person name="Kemen A.C."/>
            <person name="Balmuth A.L."/>
            <person name="Robert-Seilaniantz A."/>
            <person name="Bailey K."/>
            <person name="Holub E."/>
            <person name="Studholme D.J."/>
            <person name="Maclean D."/>
            <person name="Jones J.D."/>
        </authorList>
    </citation>
    <scope>NUCLEOTIDE SEQUENCE</scope>
</reference>
<dbReference type="InterPro" id="IPR000330">
    <property type="entry name" value="SNF2_N"/>
</dbReference>
<dbReference type="GO" id="GO:0016787">
    <property type="term" value="F:hydrolase activity"/>
    <property type="evidence" value="ECO:0007669"/>
    <property type="project" value="UniProtKB-KW"/>
</dbReference>
<dbReference type="PROSITE" id="PS51194">
    <property type="entry name" value="HELICASE_CTER"/>
    <property type="match status" value="1"/>
</dbReference>
<dbReference type="InterPro" id="IPR014001">
    <property type="entry name" value="Helicase_ATP-bd"/>
</dbReference>
<reference evidence="5" key="2">
    <citation type="submission" date="2011-02" db="EMBL/GenBank/DDBJ databases">
        <authorList>
            <person name="MacLean D."/>
        </authorList>
    </citation>
    <scope>NUCLEOTIDE SEQUENCE</scope>
</reference>
<evidence type="ECO:0000256" key="2">
    <source>
        <dbReference type="SAM" id="MobiDB-lite"/>
    </source>
</evidence>
<dbReference type="InterPro" id="IPR038718">
    <property type="entry name" value="SNF2-like_sf"/>
</dbReference>
<keyword evidence="5" id="KW-0547">Nucleotide-binding</keyword>
<dbReference type="InterPro" id="IPR027417">
    <property type="entry name" value="P-loop_NTPase"/>
</dbReference>
<dbReference type="Gene3D" id="3.40.50.300">
    <property type="entry name" value="P-loop containing nucleotide triphosphate hydrolases"/>
    <property type="match status" value="1"/>
</dbReference>
<dbReference type="InterPro" id="IPR001650">
    <property type="entry name" value="Helicase_C-like"/>
</dbReference>
<feature type="region of interest" description="Disordered" evidence="2">
    <location>
        <begin position="94"/>
        <end position="193"/>
    </location>
</feature>
<dbReference type="InterPro" id="IPR049730">
    <property type="entry name" value="SNF2/RAD54-like_C"/>
</dbReference>
<keyword evidence="1" id="KW-0378">Hydrolase</keyword>
<evidence type="ECO:0000313" key="5">
    <source>
        <dbReference type="EMBL" id="CCA14554.1"/>
    </source>
</evidence>
<sequence>MGLGLREHVTGRKLALDQKGNELQVCGGKGSVHITSDLKVSLRCCEKNAIIASCKSKQNILRQGNVRLLEIHDTFFAAGTLSKYEVIDLSADTLSDAPSTSTKPAQNESQMSGDRDDRTLSTSALEDTTKRKRPLLIDDDSSNDSSETALSDMEEEKITAPKRPTGRRRNRIITESDDENDEKTDQANDSRSIEDDAYLHEMQQSKGEAVIHLDKSHTDGKATEWLSSLNLERKETKRGHKHGRNPTKHPKRERIVQKFEHWNEEEEDAVSKNHGEVGQILKKCERLAQKLRKSILEWSDGQNSSAQAEDHVSLASIDAKMIPSNGKSTSRIVTQDHIPHISDKLVLKPYQVVGLNWLLLLCENNLSGVLADEMGLGKTVQSVSFLLLLHSIAAHENKQFDRKEPMEASRGPHLIVVPASVLSNWQREFAWIAPTLRVIIYHGAKEHRLQLQESLTSDQFDIILTTYTYFERDSCQDDRNFIRSFRFGYMILDEGHSIKNSKSSRFKRISTMRSKIRLVLSGTPIQNNLSELLAMLSFLMPRMFDCDSDELLSFFDGTEESKCWKIRKILAPFILRREKRLVLHQLVAKKEHTEMVVLGEAQRERYQQLLESVIKQKKEEATRTIAKKSMKLKKRSKVERQLQLLTDLDYSHVKETSCDAAIFTQLRKAANHPILLRNHYVSEQVMSTLTHQLHRAEAFGTQCTLEMVRKELETYSDFQIHDLCVHYGANKELRNLQLPIEALLDSAKFHYLDTQLPKLKQEGHRVLIFSQWTKLLDLLEVLMKHKQYRFLRLDGSTMVETRQQLIDEYNSDQDIFVFLLSTRAGGLGINLTAADTVILHDLDFNPTNDEQACDRCHRIGQTRPVSIYKLVAENTVDHDIYKLGEVKRQLNHAVLGNLNDEAKAFVTSLKKKGGKNRNGEMKKSSVDSITLEMMLASAISSYEKQ</sequence>
<organism evidence="5">
    <name type="scientific">Albugo laibachii Nc14</name>
    <dbReference type="NCBI Taxonomy" id="890382"/>
    <lineage>
        <taxon>Eukaryota</taxon>
        <taxon>Sar</taxon>
        <taxon>Stramenopiles</taxon>
        <taxon>Oomycota</taxon>
        <taxon>Peronosporomycetes</taxon>
        <taxon>Albuginales</taxon>
        <taxon>Albuginaceae</taxon>
        <taxon>Albugo</taxon>
    </lineage>
</organism>
<feature type="domain" description="Helicase ATP-binding" evidence="3">
    <location>
        <begin position="359"/>
        <end position="542"/>
    </location>
</feature>
<evidence type="ECO:0000259" key="4">
    <source>
        <dbReference type="PROSITE" id="PS51194"/>
    </source>
</evidence>
<dbReference type="SUPFAM" id="SSF52540">
    <property type="entry name" value="P-loop containing nucleoside triphosphate hydrolases"/>
    <property type="match status" value="2"/>
</dbReference>
<dbReference type="Pfam" id="PF00176">
    <property type="entry name" value="SNF2-rel_dom"/>
    <property type="match status" value="1"/>
</dbReference>
<proteinExistence type="predicted"/>
<dbReference type="PROSITE" id="PS51192">
    <property type="entry name" value="HELICASE_ATP_BIND_1"/>
    <property type="match status" value="1"/>
</dbReference>
<dbReference type="CDD" id="cd18793">
    <property type="entry name" value="SF2_C_SNF"/>
    <property type="match status" value="1"/>
</dbReference>
<feature type="compositionally biased region" description="Basic and acidic residues" evidence="2">
    <location>
        <begin position="183"/>
        <end position="193"/>
    </location>
</feature>
<dbReference type="Gene3D" id="3.40.50.10810">
    <property type="entry name" value="Tandem AAA-ATPase domain"/>
    <property type="match status" value="1"/>
</dbReference>
<gene>
    <name evidence="5" type="primary">AlNc14C4G624</name>
    <name evidence="5" type="ORF">ALNC14_006970</name>
</gene>
<name>F0W0I2_9STRA</name>
<dbReference type="Pfam" id="PF00271">
    <property type="entry name" value="Helicase_C"/>
    <property type="match status" value="1"/>
</dbReference>
<feature type="domain" description="Helicase C-terminal" evidence="4">
    <location>
        <begin position="751"/>
        <end position="913"/>
    </location>
</feature>
<dbReference type="GO" id="GO:0004386">
    <property type="term" value="F:helicase activity"/>
    <property type="evidence" value="ECO:0007669"/>
    <property type="project" value="UniProtKB-KW"/>
</dbReference>
<dbReference type="CDD" id="cd17919">
    <property type="entry name" value="DEXHc_Snf"/>
    <property type="match status" value="1"/>
</dbReference>
<dbReference type="SMART" id="SM00490">
    <property type="entry name" value="HELICc"/>
    <property type="match status" value="1"/>
</dbReference>
<protein>
    <submittedName>
        <fullName evidence="5">ATPdependent helicase putative</fullName>
    </submittedName>
</protein>